<accession>A0ABM5UVL0</accession>
<dbReference type="Proteomes" id="UP000063965">
    <property type="component" value="Chromosome"/>
</dbReference>
<dbReference type="PANTHER" id="PTHR45663">
    <property type="entry name" value="GEO12009P1"/>
    <property type="match status" value="1"/>
</dbReference>
<keyword evidence="4" id="KW-1015">Disulfide bond</keyword>
<keyword evidence="3" id="KW-0249">Electron transport</keyword>
<dbReference type="Gene3D" id="3.40.30.10">
    <property type="entry name" value="Glutaredoxin"/>
    <property type="match status" value="1"/>
</dbReference>
<dbReference type="NCBIfam" id="NF006898">
    <property type="entry name" value="PRK09381.1"/>
    <property type="match status" value="1"/>
</dbReference>
<feature type="domain" description="Thioredoxin" evidence="8">
    <location>
        <begin position="1"/>
        <end position="109"/>
    </location>
</feature>
<keyword evidence="5" id="KW-0676">Redox-active center</keyword>
<comment type="similarity">
    <text evidence="1 7">Belongs to the thioredoxin family.</text>
</comment>
<dbReference type="RefSeq" id="WP_048875727.1">
    <property type="nucleotide sequence ID" value="NZ_CP011126.1"/>
</dbReference>
<dbReference type="InterPro" id="IPR036249">
    <property type="entry name" value="Thioredoxin-like_sf"/>
</dbReference>
<dbReference type="InterPro" id="IPR013766">
    <property type="entry name" value="Thioredoxin_domain"/>
</dbReference>
<evidence type="ECO:0000313" key="10">
    <source>
        <dbReference type="Proteomes" id="UP000063965"/>
    </source>
</evidence>
<evidence type="ECO:0000313" key="9">
    <source>
        <dbReference type="EMBL" id="AKQ34034.1"/>
    </source>
</evidence>
<organism evidence="9 10">
    <name type="scientific">Candidatus Coxiella mudrowiae</name>
    <dbReference type="NCBI Taxonomy" id="2054173"/>
    <lineage>
        <taxon>Bacteria</taxon>
        <taxon>Pseudomonadati</taxon>
        <taxon>Pseudomonadota</taxon>
        <taxon>Gammaproteobacteria</taxon>
        <taxon>Legionellales</taxon>
        <taxon>Coxiellaceae</taxon>
        <taxon>Coxiella</taxon>
    </lineage>
</organism>
<dbReference type="SUPFAM" id="SSF52833">
    <property type="entry name" value="Thioredoxin-like"/>
    <property type="match status" value="1"/>
</dbReference>
<dbReference type="PROSITE" id="PS51352">
    <property type="entry name" value="THIOREDOXIN_2"/>
    <property type="match status" value="1"/>
</dbReference>
<dbReference type="NCBIfam" id="TIGR01068">
    <property type="entry name" value="thioredoxin"/>
    <property type="match status" value="1"/>
</dbReference>
<evidence type="ECO:0000256" key="6">
    <source>
        <dbReference type="NCBIfam" id="TIGR01068"/>
    </source>
</evidence>
<dbReference type="InterPro" id="IPR005746">
    <property type="entry name" value="Thioredoxin"/>
</dbReference>
<name>A0ABM5UVL0_9COXI</name>
<sequence>MSEYVHSTLDDNFDKDVLKADKPVLVDFWAEWCQPCKMISPIVEEIAKEYSGRVKVFKMNVDDNMETPAKYGIRGIPSLLIFREGDVIATKVGALSKSQLAAFLDENLHSS</sequence>
<gene>
    <name evidence="9" type="primary">trx</name>
    <name evidence="9" type="ORF">CleRT_15860</name>
</gene>
<evidence type="ECO:0000256" key="5">
    <source>
        <dbReference type="ARBA" id="ARBA00023284"/>
    </source>
</evidence>
<evidence type="ECO:0000256" key="1">
    <source>
        <dbReference type="ARBA" id="ARBA00008987"/>
    </source>
</evidence>
<evidence type="ECO:0000256" key="4">
    <source>
        <dbReference type="ARBA" id="ARBA00023157"/>
    </source>
</evidence>
<dbReference type="PRINTS" id="PR00421">
    <property type="entry name" value="THIOREDOXIN"/>
</dbReference>
<keyword evidence="2" id="KW-0813">Transport</keyword>
<keyword evidence="10" id="KW-1185">Reference proteome</keyword>
<dbReference type="Pfam" id="PF00085">
    <property type="entry name" value="Thioredoxin"/>
    <property type="match status" value="1"/>
</dbReference>
<dbReference type="EMBL" id="CP011126">
    <property type="protein sequence ID" value="AKQ34034.1"/>
    <property type="molecule type" value="Genomic_DNA"/>
</dbReference>
<dbReference type="CDD" id="cd02947">
    <property type="entry name" value="TRX_family"/>
    <property type="match status" value="1"/>
</dbReference>
<evidence type="ECO:0000256" key="7">
    <source>
        <dbReference type="PIRNR" id="PIRNR000077"/>
    </source>
</evidence>
<dbReference type="PIRSF" id="PIRSF000077">
    <property type="entry name" value="Thioredoxin"/>
    <property type="match status" value="1"/>
</dbReference>
<protein>
    <recommendedName>
        <fullName evidence="6 7">Thioredoxin</fullName>
    </recommendedName>
</protein>
<evidence type="ECO:0000256" key="3">
    <source>
        <dbReference type="ARBA" id="ARBA00022982"/>
    </source>
</evidence>
<proteinExistence type="inferred from homology"/>
<evidence type="ECO:0000259" key="8">
    <source>
        <dbReference type="PROSITE" id="PS51352"/>
    </source>
</evidence>
<evidence type="ECO:0000256" key="2">
    <source>
        <dbReference type="ARBA" id="ARBA00022448"/>
    </source>
</evidence>
<reference evidence="9 10" key="1">
    <citation type="journal article" date="2015" name="Genome Biol. Evol.">
        <title>Distinctive Genome Reduction Rates Revealed by Genomic Analyses of Two Coxiella-Like Endosymbionts in Ticks.</title>
        <authorList>
            <person name="Gottlieb Y."/>
            <person name="Lalzar I."/>
            <person name="Klasson L."/>
        </authorList>
    </citation>
    <scope>NUCLEOTIDE SEQUENCE [LARGE SCALE GENOMIC DNA]</scope>
    <source>
        <strain evidence="9 10">CRt</strain>
    </source>
</reference>
<dbReference type="PANTHER" id="PTHR45663:SF11">
    <property type="entry name" value="GEO12009P1"/>
    <property type="match status" value="1"/>
</dbReference>